<gene>
    <name evidence="1" type="ORF">ACFPYL_08860</name>
</gene>
<dbReference type="Gene3D" id="2.60.120.10">
    <property type="entry name" value="Jelly Rolls"/>
    <property type="match status" value="1"/>
</dbReference>
<name>A0ABW1LHL2_9ACTN</name>
<reference evidence="2" key="1">
    <citation type="journal article" date="2019" name="Int. J. Syst. Evol. Microbiol.">
        <title>The Global Catalogue of Microorganisms (GCM) 10K type strain sequencing project: providing services to taxonomists for standard genome sequencing and annotation.</title>
        <authorList>
            <consortium name="The Broad Institute Genomics Platform"/>
            <consortium name="The Broad Institute Genome Sequencing Center for Infectious Disease"/>
            <person name="Wu L."/>
            <person name="Ma J."/>
        </authorList>
    </citation>
    <scope>NUCLEOTIDE SEQUENCE [LARGE SCALE GENOMIC DNA]</scope>
    <source>
        <strain evidence="2">CCUG 54522</strain>
    </source>
</reference>
<evidence type="ECO:0000313" key="1">
    <source>
        <dbReference type="EMBL" id="MFC6043183.1"/>
    </source>
</evidence>
<protein>
    <submittedName>
        <fullName evidence="1">Uncharacterized protein</fullName>
    </submittedName>
</protein>
<evidence type="ECO:0000313" key="2">
    <source>
        <dbReference type="Proteomes" id="UP001596135"/>
    </source>
</evidence>
<comment type="caution">
    <text evidence="1">The sequence shown here is derived from an EMBL/GenBank/DDBJ whole genome shotgun (WGS) entry which is preliminary data.</text>
</comment>
<organism evidence="1 2">
    <name type="scientific">Nocardioides hankookensis</name>
    <dbReference type="NCBI Taxonomy" id="443157"/>
    <lineage>
        <taxon>Bacteria</taxon>
        <taxon>Bacillati</taxon>
        <taxon>Actinomycetota</taxon>
        <taxon>Actinomycetes</taxon>
        <taxon>Propionibacteriales</taxon>
        <taxon>Nocardioidaceae</taxon>
        <taxon>Nocardioides</taxon>
    </lineage>
</organism>
<sequence>MTTTDLNSPDLTWLTHGIAGSDLPARMVMLHADPERQTRSVVVEFPDGWRRDAVGHQPAGEDMVLLSGALTISGATATERDLLSVEPRATRSATSVADGTRAVVWFSGPGGGWTDGPAADAGALTVTPLSADLTGPVTAHDRLDGTSYDHDVEVVWLDSQRWAHVPAGAPVPSVDGRAVVRHWD</sequence>
<dbReference type="InterPro" id="IPR014710">
    <property type="entry name" value="RmlC-like_jellyroll"/>
</dbReference>
<dbReference type="Proteomes" id="UP001596135">
    <property type="component" value="Unassembled WGS sequence"/>
</dbReference>
<dbReference type="RefSeq" id="WP_379153033.1">
    <property type="nucleotide sequence ID" value="NZ_JBHSRJ010000004.1"/>
</dbReference>
<dbReference type="EMBL" id="JBHSRJ010000004">
    <property type="protein sequence ID" value="MFC6043183.1"/>
    <property type="molecule type" value="Genomic_DNA"/>
</dbReference>
<dbReference type="SUPFAM" id="SSF51182">
    <property type="entry name" value="RmlC-like cupins"/>
    <property type="match status" value="1"/>
</dbReference>
<keyword evidence="2" id="KW-1185">Reference proteome</keyword>
<accession>A0ABW1LHL2</accession>
<dbReference type="InterPro" id="IPR011051">
    <property type="entry name" value="RmlC_Cupin_sf"/>
</dbReference>
<proteinExistence type="predicted"/>